<evidence type="ECO:0000313" key="2">
    <source>
        <dbReference type="Proteomes" id="UP000056252"/>
    </source>
</evidence>
<dbReference type="PROSITE" id="PS51257">
    <property type="entry name" value="PROKAR_LIPOPROTEIN"/>
    <property type="match status" value="1"/>
</dbReference>
<dbReference type="STRING" id="76123.AS203_08885"/>
<evidence type="ECO:0000313" key="1">
    <source>
        <dbReference type="EMBL" id="ALO49186.1"/>
    </source>
</evidence>
<keyword evidence="2" id="KW-1185">Reference proteome</keyword>
<dbReference type="Proteomes" id="UP000056252">
    <property type="component" value="Chromosome"/>
</dbReference>
<evidence type="ECO:0008006" key="3">
    <source>
        <dbReference type="Google" id="ProtNLM"/>
    </source>
</evidence>
<proteinExistence type="predicted"/>
<gene>
    <name evidence="1" type="ORF">AS203_08885</name>
</gene>
<protein>
    <recommendedName>
        <fullName evidence="3">Fimbrillin family protein</fullName>
    </recommendedName>
</protein>
<accession>A0A0S2KMH9</accession>
<dbReference type="AlphaFoldDB" id="A0A0S2KMH9"/>
<dbReference type="EMBL" id="CP013195">
    <property type="protein sequence ID" value="ALO49186.1"/>
    <property type="molecule type" value="Genomic_DNA"/>
</dbReference>
<organism evidence="1 2">
    <name type="scientific">Hoylesella enoeca</name>
    <dbReference type="NCBI Taxonomy" id="76123"/>
    <lineage>
        <taxon>Bacteria</taxon>
        <taxon>Pseudomonadati</taxon>
        <taxon>Bacteroidota</taxon>
        <taxon>Bacteroidia</taxon>
        <taxon>Bacteroidales</taxon>
        <taxon>Prevotellaceae</taxon>
        <taxon>Hoylesella</taxon>
    </lineage>
</organism>
<reference evidence="2" key="1">
    <citation type="submission" date="2015-11" db="EMBL/GenBank/DDBJ databases">
        <authorList>
            <person name="Holder M.E."/>
            <person name="Ajami N.J."/>
            <person name="Petrosino J.F."/>
        </authorList>
    </citation>
    <scope>NUCLEOTIDE SEQUENCE [LARGE SCALE GENOMIC DNA]</scope>
    <source>
        <strain evidence="2">F0113</strain>
    </source>
</reference>
<sequence>MERIKTQLKEQVTMNKNKTKWIFAATLLLATACASDDTTQTGEQKNEPNTKGYTTFVAGKESTQTRTSLDYDTGNFFWESGDNIFVKDDAGIWQTGSNAVSGTEKSYYKFLLSGAFAGTSYTVFYPGKNGTNDQVTIATAQTQATPADTKHLGEAGDCGIGTATGSSAGFGFKLNHKAAILVFQPYTNDALLKDCYLTKIEVISDNNIAGTYTLDPITKKLTGSGASNTITLNTIGTGAYSNGFPMTNTSANLSTNGAYMVIAPGHHKLRIRYWLMSPTELYLVGSGLMAHPGPLEGTITRDLPIFNYEENNYYDMRADLKVAHYPISNQYYLWDAQQEFWYGHESDQPMENMMGDAPESLYPQNNSDPRWYNEAVFPATASHSAATCPNVNELCWYVQDGDPHWDNNTLWATGGHLTKGGMWLKTQTKIAAANGKNVADLKIAAPDGIDHTTSTAPAQVSNSLIASDMPDANNMNNYFYLPALGQYGKSGGNIVFMQNGYLGYYWSSTPAPSPVNCAYSIGFTNYTISVAGSGTAQSNNRSSAFRLWKADDSDGKYRPIGM</sequence>
<name>A0A0S2KMH9_9BACT</name>
<dbReference type="KEGG" id="peo:AS203_08885"/>